<dbReference type="AlphaFoldDB" id="A0AAW6U561"/>
<evidence type="ECO:0000259" key="1">
    <source>
        <dbReference type="Pfam" id="PF09413"/>
    </source>
</evidence>
<evidence type="ECO:0000313" key="2">
    <source>
        <dbReference type="EMBL" id="MDI6450706.1"/>
    </source>
</evidence>
<sequence>MEDRLVTVARFENYIEAELARQQLDDNGIKAVVMGENVGNIYAGAPVVQDIELQTFECDAEKAQKILQEQD</sequence>
<gene>
    <name evidence="2" type="ORF">QJ522_16730</name>
</gene>
<dbReference type="Pfam" id="PF09413">
    <property type="entry name" value="DUF2007"/>
    <property type="match status" value="1"/>
</dbReference>
<dbReference type="EMBL" id="JASCXX010000023">
    <property type="protein sequence ID" value="MDI6450706.1"/>
    <property type="molecule type" value="Genomic_DNA"/>
</dbReference>
<proteinExistence type="predicted"/>
<reference evidence="2" key="1">
    <citation type="submission" date="2023-05" db="EMBL/GenBank/DDBJ databases">
        <title>Anaerotaeda fermentans gen. nov., sp. nov., a novel anaerobic planctomycete of the new family within the order Sedimentisphaerales isolated from Taman Peninsula, Russia.</title>
        <authorList>
            <person name="Khomyakova M.A."/>
            <person name="Merkel A.Y."/>
            <person name="Slobodkin A.I."/>
        </authorList>
    </citation>
    <scope>NUCLEOTIDE SEQUENCE</scope>
    <source>
        <strain evidence="2">M17dextr</strain>
    </source>
</reference>
<organism evidence="2 3">
    <name type="scientific">Anaerobaca lacustris</name>
    <dbReference type="NCBI Taxonomy" id="3044600"/>
    <lineage>
        <taxon>Bacteria</taxon>
        <taxon>Pseudomonadati</taxon>
        <taxon>Planctomycetota</taxon>
        <taxon>Phycisphaerae</taxon>
        <taxon>Sedimentisphaerales</taxon>
        <taxon>Anaerobacaceae</taxon>
        <taxon>Anaerobaca</taxon>
    </lineage>
</organism>
<accession>A0AAW6U561</accession>
<keyword evidence="3" id="KW-1185">Reference proteome</keyword>
<comment type="caution">
    <text evidence="2">The sequence shown here is derived from an EMBL/GenBank/DDBJ whole genome shotgun (WGS) entry which is preliminary data.</text>
</comment>
<dbReference type="Proteomes" id="UP001431776">
    <property type="component" value="Unassembled WGS sequence"/>
</dbReference>
<protein>
    <submittedName>
        <fullName evidence="2">DUF2007 domain-containing protein</fullName>
    </submittedName>
</protein>
<dbReference type="SUPFAM" id="SSF54913">
    <property type="entry name" value="GlnB-like"/>
    <property type="match status" value="1"/>
</dbReference>
<name>A0AAW6U561_9BACT</name>
<dbReference type="Gene3D" id="3.30.70.790">
    <property type="entry name" value="UreE, C-terminal domain"/>
    <property type="match status" value="1"/>
</dbReference>
<feature type="domain" description="DUF2007" evidence="1">
    <location>
        <begin position="6"/>
        <end position="69"/>
    </location>
</feature>
<dbReference type="RefSeq" id="WP_349246115.1">
    <property type="nucleotide sequence ID" value="NZ_JASCXX010000023.1"/>
</dbReference>
<evidence type="ECO:0000313" key="3">
    <source>
        <dbReference type="Proteomes" id="UP001431776"/>
    </source>
</evidence>
<dbReference type="InterPro" id="IPR011322">
    <property type="entry name" value="N-reg_PII-like_a/b"/>
</dbReference>
<dbReference type="InterPro" id="IPR018551">
    <property type="entry name" value="DUF2007"/>
</dbReference>